<evidence type="ECO:0000313" key="2">
    <source>
        <dbReference type="EMBL" id="GMN38736.1"/>
    </source>
</evidence>
<sequence length="107" mass="11704">MSEIVAEVGRPATIPQSHGIYPPHEPVSAVATMTAPKLPDWRLQRSFESHPGDLVVPPQSLISSKPISTIKDRKIEGERNRKDDGEAEAATDGAVARKNLAELEKKR</sequence>
<evidence type="ECO:0000313" key="3">
    <source>
        <dbReference type="Proteomes" id="UP001187192"/>
    </source>
</evidence>
<name>A0AA88AE92_FICCA</name>
<proteinExistence type="predicted"/>
<feature type="region of interest" description="Disordered" evidence="1">
    <location>
        <begin position="49"/>
        <end position="107"/>
    </location>
</feature>
<gene>
    <name evidence="2" type="ORF">TIFTF001_007969</name>
</gene>
<evidence type="ECO:0000256" key="1">
    <source>
        <dbReference type="SAM" id="MobiDB-lite"/>
    </source>
</evidence>
<organism evidence="2 3">
    <name type="scientific">Ficus carica</name>
    <name type="common">Common fig</name>
    <dbReference type="NCBI Taxonomy" id="3494"/>
    <lineage>
        <taxon>Eukaryota</taxon>
        <taxon>Viridiplantae</taxon>
        <taxon>Streptophyta</taxon>
        <taxon>Embryophyta</taxon>
        <taxon>Tracheophyta</taxon>
        <taxon>Spermatophyta</taxon>
        <taxon>Magnoliopsida</taxon>
        <taxon>eudicotyledons</taxon>
        <taxon>Gunneridae</taxon>
        <taxon>Pentapetalae</taxon>
        <taxon>rosids</taxon>
        <taxon>fabids</taxon>
        <taxon>Rosales</taxon>
        <taxon>Moraceae</taxon>
        <taxon>Ficeae</taxon>
        <taxon>Ficus</taxon>
    </lineage>
</organism>
<keyword evidence="3" id="KW-1185">Reference proteome</keyword>
<accession>A0AA88AE92</accession>
<dbReference type="AlphaFoldDB" id="A0AA88AE92"/>
<feature type="compositionally biased region" description="Basic and acidic residues" evidence="1">
    <location>
        <begin position="70"/>
        <end position="84"/>
    </location>
</feature>
<reference evidence="2" key="1">
    <citation type="submission" date="2023-07" db="EMBL/GenBank/DDBJ databases">
        <title>draft genome sequence of fig (Ficus carica).</title>
        <authorList>
            <person name="Takahashi T."/>
            <person name="Nishimura K."/>
        </authorList>
    </citation>
    <scope>NUCLEOTIDE SEQUENCE</scope>
</reference>
<protein>
    <submittedName>
        <fullName evidence="2">Uncharacterized protein</fullName>
    </submittedName>
</protein>
<dbReference type="EMBL" id="BTGU01000008">
    <property type="protein sequence ID" value="GMN38736.1"/>
    <property type="molecule type" value="Genomic_DNA"/>
</dbReference>
<dbReference type="Proteomes" id="UP001187192">
    <property type="component" value="Unassembled WGS sequence"/>
</dbReference>
<feature type="region of interest" description="Disordered" evidence="1">
    <location>
        <begin position="1"/>
        <end position="20"/>
    </location>
</feature>
<comment type="caution">
    <text evidence="2">The sequence shown here is derived from an EMBL/GenBank/DDBJ whole genome shotgun (WGS) entry which is preliminary data.</text>
</comment>